<organism evidence="1 2">
    <name type="scientific">Vaccinium darrowii</name>
    <dbReference type="NCBI Taxonomy" id="229202"/>
    <lineage>
        <taxon>Eukaryota</taxon>
        <taxon>Viridiplantae</taxon>
        <taxon>Streptophyta</taxon>
        <taxon>Embryophyta</taxon>
        <taxon>Tracheophyta</taxon>
        <taxon>Spermatophyta</taxon>
        <taxon>Magnoliopsida</taxon>
        <taxon>eudicotyledons</taxon>
        <taxon>Gunneridae</taxon>
        <taxon>Pentapetalae</taxon>
        <taxon>asterids</taxon>
        <taxon>Ericales</taxon>
        <taxon>Ericaceae</taxon>
        <taxon>Vaccinioideae</taxon>
        <taxon>Vaccinieae</taxon>
        <taxon>Vaccinium</taxon>
    </lineage>
</organism>
<evidence type="ECO:0000313" key="2">
    <source>
        <dbReference type="Proteomes" id="UP000828048"/>
    </source>
</evidence>
<keyword evidence="2" id="KW-1185">Reference proteome</keyword>
<sequence>MAKKGSRLKARRLLRSSHLGWKQERSIGVEAKRHGRDYVIDPKNHCQIRFCFPVLPKTNILAWLSFGLRKVAVIMRITSEL</sequence>
<evidence type="ECO:0000313" key="1">
    <source>
        <dbReference type="EMBL" id="KAH7856402.1"/>
    </source>
</evidence>
<accession>A0ACB7YT68</accession>
<comment type="caution">
    <text evidence="1">The sequence shown here is derived from an EMBL/GenBank/DDBJ whole genome shotgun (WGS) entry which is preliminary data.</text>
</comment>
<name>A0ACB7YT68_9ERIC</name>
<gene>
    <name evidence="1" type="ORF">Vadar_000916</name>
</gene>
<protein>
    <submittedName>
        <fullName evidence="1">Uncharacterized protein</fullName>
    </submittedName>
</protein>
<dbReference type="EMBL" id="CM037153">
    <property type="protein sequence ID" value="KAH7856402.1"/>
    <property type="molecule type" value="Genomic_DNA"/>
</dbReference>
<dbReference type="Proteomes" id="UP000828048">
    <property type="component" value="Chromosome 3"/>
</dbReference>
<proteinExistence type="predicted"/>
<reference evidence="1 2" key="1">
    <citation type="journal article" date="2021" name="Hortic Res">
        <title>High-quality reference genome and annotation aids understanding of berry development for evergreen blueberry (Vaccinium darrowii).</title>
        <authorList>
            <person name="Yu J."/>
            <person name="Hulse-Kemp A.M."/>
            <person name="Babiker E."/>
            <person name="Staton M."/>
        </authorList>
    </citation>
    <scope>NUCLEOTIDE SEQUENCE [LARGE SCALE GENOMIC DNA]</scope>
    <source>
        <strain evidence="2">cv. NJ 8807/NJ 8810</strain>
        <tissue evidence="1">Young leaf</tissue>
    </source>
</reference>